<comment type="caution">
    <text evidence="1">The sequence shown here is derived from an EMBL/GenBank/DDBJ whole genome shotgun (WGS) entry which is preliminary data.</text>
</comment>
<accession>A0A402AR98</accession>
<dbReference type="OrthoDB" id="149173at2"/>
<gene>
    <name evidence="1" type="ORF">KDK_54170</name>
</gene>
<dbReference type="RefSeq" id="WP_126553396.1">
    <property type="nucleotide sequence ID" value="NZ_BIFS01000001.1"/>
</dbReference>
<protein>
    <submittedName>
        <fullName evidence="1">Uncharacterized protein</fullName>
    </submittedName>
</protein>
<organism evidence="1 2">
    <name type="scientific">Dictyobacter kobayashii</name>
    <dbReference type="NCBI Taxonomy" id="2014872"/>
    <lineage>
        <taxon>Bacteria</taxon>
        <taxon>Bacillati</taxon>
        <taxon>Chloroflexota</taxon>
        <taxon>Ktedonobacteria</taxon>
        <taxon>Ktedonobacterales</taxon>
        <taxon>Dictyobacteraceae</taxon>
        <taxon>Dictyobacter</taxon>
    </lineage>
</organism>
<dbReference type="AlphaFoldDB" id="A0A402AR98"/>
<dbReference type="Proteomes" id="UP000287188">
    <property type="component" value="Unassembled WGS sequence"/>
</dbReference>
<keyword evidence="2" id="KW-1185">Reference proteome</keyword>
<name>A0A402AR98_9CHLR</name>
<dbReference type="EMBL" id="BIFS01000001">
    <property type="protein sequence ID" value="GCE21617.1"/>
    <property type="molecule type" value="Genomic_DNA"/>
</dbReference>
<evidence type="ECO:0000313" key="2">
    <source>
        <dbReference type="Proteomes" id="UP000287188"/>
    </source>
</evidence>
<reference evidence="2" key="1">
    <citation type="submission" date="2018-12" db="EMBL/GenBank/DDBJ databases">
        <title>Tengunoibacter tsumagoiensis gen. nov., sp. nov., Dictyobacter kobayashii sp. nov., D. alpinus sp. nov., and D. joshuensis sp. nov. and description of Dictyobacteraceae fam. nov. within the order Ktedonobacterales isolated from Tengu-no-mugimeshi.</title>
        <authorList>
            <person name="Wang C.M."/>
            <person name="Zheng Y."/>
            <person name="Sakai Y."/>
            <person name="Toyoda A."/>
            <person name="Minakuchi Y."/>
            <person name="Abe K."/>
            <person name="Yokota A."/>
            <person name="Yabe S."/>
        </authorList>
    </citation>
    <scope>NUCLEOTIDE SEQUENCE [LARGE SCALE GENOMIC DNA]</scope>
    <source>
        <strain evidence="2">Uno11</strain>
    </source>
</reference>
<sequence length="315" mass="34472">MELNNFPMKSQRTEDPTQANREYDCVATSIAACIQFLTGQPTTGSQLKNSIYGASYIGATMVSDYVSEVAKRGVVLRTLDGEMASLLSSIRAELAQGHPVVAAELDPYVSAALDWTHMIAFYGCSATTLTAMDPYIAQPITKSDADWLKVLKYNEVWPLSKQPAALVEHVPTGWKDDGTTLTAPNGFPVIKGFRTYILTHGWDSDDLPLEAEQSVQQLEVGNPGLGGGSRQRFRRTTLEWNATHAVFEAWTGQELMALEQLGRQLTKERDTLKAQLLQENVTCDVLKAQLQQVNQQLQQAQPQKATLASAPAAGA</sequence>
<evidence type="ECO:0000313" key="1">
    <source>
        <dbReference type="EMBL" id="GCE21617.1"/>
    </source>
</evidence>
<proteinExistence type="predicted"/>